<dbReference type="Proteomes" id="UP000002035">
    <property type="component" value="Unassembled WGS sequence"/>
</dbReference>
<gene>
    <name evidence="1" type="ORF">MCYG_02983</name>
</gene>
<reference evidence="2" key="1">
    <citation type="journal article" date="2012" name="MBio">
        <title>Comparative genome analysis of Trichophyton rubrum and related dermatophytes reveals candidate genes involved in infection.</title>
        <authorList>
            <person name="Martinez D.A."/>
            <person name="Oliver B.G."/>
            <person name="Graeser Y."/>
            <person name="Goldberg J.M."/>
            <person name="Li W."/>
            <person name="Martinez-Rossi N.M."/>
            <person name="Monod M."/>
            <person name="Shelest E."/>
            <person name="Barton R.C."/>
            <person name="Birch E."/>
            <person name="Brakhage A.A."/>
            <person name="Chen Z."/>
            <person name="Gurr S.J."/>
            <person name="Heiman D."/>
            <person name="Heitman J."/>
            <person name="Kosti I."/>
            <person name="Rossi A."/>
            <person name="Saif S."/>
            <person name="Samalova M."/>
            <person name="Saunders C.W."/>
            <person name="Shea T."/>
            <person name="Summerbell R.C."/>
            <person name="Xu J."/>
            <person name="Young S."/>
            <person name="Zeng Q."/>
            <person name="Birren B.W."/>
            <person name="Cuomo C.A."/>
            <person name="White T.C."/>
        </authorList>
    </citation>
    <scope>NUCLEOTIDE SEQUENCE [LARGE SCALE GENOMIC DNA]</scope>
    <source>
        <strain evidence="2">ATCC MYA-4605 / CBS 113480</strain>
    </source>
</reference>
<dbReference type="GeneID" id="9224923"/>
<accession>C5FKE2</accession>
<dbReference type="AlphaFoldDB" id="C5FKE2"/>
<proteinExistence type="predicted"/>
<name>C5FKE2_ARTOC</name>
<organism evidence="1 2">
    <name type="scientific">Arthroderma otae (strain ATCC MYA-4605 / CBS 113480)</name>
    <name type="common">Microsporum canis</name>
    <dbReference type="NCBI Taxonomy" id="554155"/>
    <lineage>
        <taxon>Eukaryota</taxon>
        <taxon>Fungi</taxon>
        <taxon>Dikarya</taxon>
        <taxon>Ascomycota</taxon>
        <taxon>Pezizomycotina</taxon>
        <taxon>Eurotiomycetes</taxon>
        <taxon>Eurotiomycetidae</taxon>
        <taxon>Onygenales</taxon>
        <taxon>Arthrodermataceae</taxon>
        <taxon>Microsporum</taxon>
    </lineage>
</organism>
<dbReference type="HOGENOM" id="CLU_1677416_0_0_1"/>
<protein>
    <submittedName>
        <fullName evidence="1">Uncharacterized protein</fullName>
    </submittedName>
</protein>
<sequence>MGDAFRAVRAKGILTCWKDPPFFMPKLHECPNAGFPLPFPVIFGAESPKELSEEEIGLVVIDSCVFAVKIKGNILFAQGQELILNYYLYGSSCQSTRLNYLFFLIVLITESSYKMAGAEAEVLLTPISFIPQMDREVDTGVGISLPRCSNADPISPL</sequence>
<keyword evidence="2" id="KW-1185">Reference proteome</keyword>
<dbReference type="RefSeq" id="XP_002847477.1">
    <property type="nucleotide sequence ID" value="XM_002847431.1"/>
</dbReference>
<evidence type="ECO:0000313" key="2">
    <source>
        <dbReference type="Proteomes" id="UP000002035"/>
    </source>
</evidence>
<evidence type="ECO:0000313" key="1">
    <source>
        <dbReference type="EMBL" id="EEQ30164.1"/>
    </source>
</evidence>
<dbReference type="VEuPathDB" id="FungiDB:MCYG_02983"/>
<dbReference type="EMBL" id="DS995703">
    <property type="protein sequence ID" value="EEQ30164.1"/>
    <property type="molecule type" value="Genomic_DNA"/>
</dbReference>